<reference evidence="3" key="1">
    <citation type="submission" date="2016-11" db="EMBL/GenBank/DDBJ databases">
        <authorList>
            <person name="Varghese N."/>
            <person name="Submissions S."/>
        </authorList>
    </citation>
    <scope>NUCLEOTIDE SEQUENCE [LARGE SCALE GENOMIC DNA]</scope>
    <source>
        <strain evidence="3">DSM 10349</strain>
    </source>
</reference>
<dbReference type="EMBL" id="FRAR01000004">
    <property type="protein sequence ID" value="SHJ96643.1"/>
    <property type="molecule type" value="Genomic_DNA"/>
</dbReference>
<evidence type="ECO:0000313" key="3">
    <source>
        <dbReference type="Proteomes" id="UP000183997"/>
    </source>
</evidence>
<dbReference type="PANTHER" id="PTHR48413:SF1">
    <property type="entry name" value="PROTEIN HEAT-STRESS-ASSOCIATED 32"/>
    <property type="match status" value="1"/>
</dbReference>
<comment type="similarity">
    <text evidence="1">Belongs to the phosphosulfolactate synthase family.</text>
</comment>
<proteinExistence type="inferred from homology"/>
<keyword evidence="3" id="KW-1185">Reference proteome</keyword>
<dbReference type="SUPFAM" id="SSF102110">
    <property type="entry name" value="(2r)-phospho-3-sulfolactate synthase ComA"/>
    <property type="match status" value="1"/>
</dbReference>
<dbReference type="PANTHER" id="PTHR48413">
    <property type="match status" value="1"/>
</dbReference>
<dbReference type="Proteomes" id="UP000183997">
    <property type="component" value="Unassembled WGS sequence"/>
</dbReference>
<dbReference type="InterPro" id="IPR003830">
    <property type="entry name" value="ComA_synth"/>
</dbReference>
<dbReference type="STRING" id="1121421.SAMN02745123_00208"/>
<evidence type="ECO:0000256" key="1">
    <source>
        <dbReference type="ARBA" id="ARBA00010424"/>
    </source>
</evidence>
<dbReference type="InterPro" id="IPR013785">
    <property type="entry name" value="Aldolase_TIM"/>
</dbReference>
<dbReference type="AlphaFoldDB" id="A0A1M6NLK2"/>
<dbReference type="InterPro" id="IPR036112">
    <property type="entry name" value="ComA_synth_sf"/>
</dbReference>
<dbReference type="Pfam" id="PF02679">
    <property type="entry name" value="ComA"/>
    <property type="match status" value="1"/>
</dbReference>
<name>A0A1M6NLK2_9FIRM</name>
<organism evidence="2 3">
    <name type="scientific">Desulforamulus aeronauticus DSM 10349</name>
    <dbReference type="NCBI Taxonomy" id="1121421"/>
    <lineage>
        <taxon>Bacteria</taxon>
        <taxon>Bacillati</taxon>
        <taxon>Bacillota</taxon>
        <taxon>Clostridia</taxon>
        <taxon>Eubacteriales</taxon>
        <taxon>Peptococcaceae</taxon>
        <taxon>Desulforamulus</taxon>
    </lineage>
</organism>
<sequence length="292" mass="31858">MAGRCQTGEPASMPAPVKGDVSLMTTGGAKKTWQELITFPLGNRMEKPRTSGLTMLIDKGLGLGEIRDLLNLAGDYIDFVKLGFGTSALYSNHVLEEKIHLVTSHGIDIYPGGTFLEVAILQDKLREYLAMARDFGFTAVEVSDGTIDLSLEARAEAINLAADMGFKVLSEVGKKDPNDEFEIKDIVQLVNQDLANGSSHVIVEGRESGKSVGLYDQHGNIIMSDLEELVYSLPNASSLIWEAPIKEQQQELIIRFGPNVNIGNVNPHEVLALESLRVGLRADTLKTVLPRK</sequence>
<evidence type="ECO:0000313" key="2">
    <source>
        <dbReference type="EMBL" id="SHJ96643.1"/>
    </source>
</evidence>
<dbReference type="Gene3D" id="3.20.20.70">
    <property type="entry name" value="Aldolase class I"/>
    <property type="match status" value="1"/>
</dbReference>
<accession>A0A1M6NLK2</accession>
<protein>
    <submittedName>
        <fullName evidence="2">Phosphosulfolactate synthase</fullName>
    </submittedName>
</protein>
<gene>
    <name evidence="2" type="ORF">SAMN02745123_00208</name>
</gene>